<evidence type="ECO:0000256" key="2">
    <source>
        <dbReference type="ARBA" id="ARBA00022448"/>
    </source>
</evidence>
<dbReference type="GO" id="GO:0055085">
    <property type="term" value="P:transmembrane transport"/>
    <property type="evidence" value="ECO:0007669"/>
    <property type="project" value="InterPro"/>
</dbReference>
<comment type="caution">
    <text evidence="9">The sequence shown here is derived from an EMBL/GenBank/DDBJ whole genome shotgun (WGS) entry which is preliminary data.</text>
</comment>
<keyword evidence="6 7" id="KW-0472">Membrane</keyword>
<sequence length="295" mass="31921">MQLGDIGTAVGNSPTRPFQFFMRWGGIRKRYSLYIGGAMVALVLLSALFAPFLSPYSPIAQNYNVILQGISMAHWLGTDNLGRDTFTRLLYGARTSMEVTFGSVLLGVVIGVPLGLLSGYYQGWLDDLVLMRIIDALQAFPFLILALVLAAMLGPGIRNAAIAIGIGYIPIFVRTVRGQVLLEKNKEYIESARLTGCRASRLMLHHLLPNVMTPLFVQMTLAIANGIVTEASLGYLGLSAQPPTASWGSMLQVAQGYISTDPLMAIAPGLAIVFAVMGFNLLGDGLQTYFNKRKG</sequence>
<comment type="subcellular location">
    <subcellularLocation>
        <location evidence="1 7">Cell membrane</location>
        <topology evidence="1 7">Multi-pass membrane protein</topology>
    </subcellularLocation>
</comment>
<dbReference type="Proteomes" id="UP001139263">
    <property type="component" value="Unassembled WGS sequence"/>
</dbReference>
<feature type="transmembrane region" description="Helical" evidence="7">
    <location>
        <begin position="133"/>
        <end position="153"/>
    </location>
</feature>
<name>A0A9X2AAZ1_9BACL</name>
<keyword evidence="2 7" id="KW-0813">Transport</keyword>
<dbReference type="EMBL" id="JALBUF010000001">
    <property type="protein sequence ID" value="MCI0182393.1"/>
    <property type="molecule type" value="Genomic_DNA"/>
</dbReference>
<keyword evidence="4 7" id="KW-0812">Transmembrane</keyword>
<comment type="similarity">
    <text evidence="7">Belongs to the binding-protein-dependent transport system permease family.</text>
</comment>
<evidence type="ECO:0000256" key="1">
    <source>
        <dbReference type="ARBA" id="ARBA00004651"/>
    </source>
</evidence>
<protein>
    <submittedName>
        <fullName evidence="9">Glutathione transport system permease protein GsiD</fullName>
    </submittedName>
</protein>
<keyword evidence="10" id="KW-1185">Reference proteome</keyword>
<feature type="domain" description="ABC transmembrane type-1" evidence="8">
    <location>
        <begin position="93"/>
        <end position="283"/>
    </location>
</feature>
<dbReference type="InterPro" id="IPR035906">
    <property type="entry name" value="MetI-like_sf"/>
</dbReference>
<evidence type="ECO:0000256" key="3">
    <source>
        <dbReference type="ARBA" id="ARBA00022475"/>
    </source>
</evidence>
<gene>
    <name evidence="9" type="primary">gsiD_1</name>
    <name evidence="9" type="ORF">MM817_00652</name>
</gene>
<reference evidence="9" key="1">
    <citation type="submission" date="2022-03" db="EMBL/GenBank/DDBJ databases">
        <title>Draft Genome Sequence of Firmicute Strain S0AB, a Heterotrophic Iron/Sulfur-Oxidizing Extreme Acidophile.</title>
        <authorList>
            <person name="Vergara E."/>
            <person name="Pakostova E."/>
            <person name="Johnson D.B."/>
            <person name="Holmes D.S."/>
        </authorList>
    </citation>
    <scope>NUCLEOTIDE SEQUENCE</scope>
    <source>
        <strain evidence="9">S0AB</strain>
    </source>
</reference>
<dbReference type="Pfam" id="PF00528">
    <property type="entry name" value="BPD_transp_1"/>
    <property type="match status" value="1"/>
</dbReference>
<evidence type="ECO:0000313" key="10">
    <source>
        <dbReference type="Proteomes" id="UP001139263"/>
    </source>
</evidence>
<evidence type="ECO:0000259" key="8">
    <source>
        <dbReference type="PROSITE" id="PS50928"/>
    </source>
</evidence>
<feature type="transmembrane region" description="Helical" evidence="7">
    <location>
        <begin position="159"/>
        <end position="176"/>
    </location>
</feature>
<dbReference type="InterPro" id="IPR050366">
    <property type="entry name" value="BP-dependent_transpt_permease"/>
</dbReference>
<keyword evidence="5 7" id="KW-1133">Transmembrane helix</keyword>
<feature type="transmembrane region" description="Helical" evidence="7">
    <location>
        <begin position="207"/>
        <end position="228"/>
    </location>
</feature>
<keyword evidence="3" id="KW-1003">Cell membrane</keyword>
<proteinExistence type="inferred from homology"/>
<organism evidence="9 10">
    <name type="scientific">Sulfoacidibacillus ferrooxidans</name>
    <dbReference type="NCBI Taxonomy" id="2005001"/>
    <lineage>
        <taxon>Bacteria</taxon>
        <taxon>Bacillati</taxon>
        <taxon>Bacillota</taxon>
        <taxon>Bacilli</taxon>
        <taxon>Bacillales</taxon>
        <taxon>Alicyclobacillaceae</taxon>
        <taxon>Sulfoacidibacillus</taxon>
    </lineage>
</organism>
<evidence type="ECO:0000256" key="4">
    <source>
        <dbReference type="ARBA" id="ARBA00022692"/>
    </source>
</evidence>
<dbReference type="SUPFAM" id="SSF161098">
    <property type="entry name" value="MetI-like"/>
    <property type="match status" value="1"/>
</dbReference>
<dbReference type="CDD" id="cd06261">
    <property type="entry name" value="TM_PBP2"/>
    <property type="match status" value="1"/>
</dbReference>
<evidence type="ECO:0000256" key="5">
    <source>
        <dbReference type="ARBA" id="ARBA00022989"/>
    </source>
</evidence>
<evidence type="ECO:0000256" key="7">
    <source>
        <dbReference type="RuleBase" id="RU363032"/>
    </source>
</evidence>
<feature type="transmembrane region" description="Helical" evidence="7">
    <location>
        <begin position="263"/>
        <end position="283"/>
    </location>
</feature>
<dbReference type="Pfam" id="PF12911">
    <property type="entry name" value="OppC_N"/>
    <property type="match status" value="1"/>
</dbReference>
<dbReference type="PANTHER" id="PTHR43386">
    <property type="entry name" value="OLIGOPEPTIDE TRANSPORT SYSTEM PERMEASE PROTEIN APPC"/>
    <property type="match status" value="1"/>
</dbReference>
<dbReference type="RefSeq" id="WP_241711990.1">
    <property type="nucleotide sequence ID" value="NZ_JALBUF010000001.1"/>
</dbReference>
<feature type="transmembrane region" description="Helical" evidence="7">
    <location>
        <begin position="99"/>
        <end position="121"/>
    </location>
</feature>
<dbReference type="InterPro" id="IPR025966">
    <property type="entry name" value="OppC_N"/>
</dbReference>
<dbReference type="PROSITE" id="PS50928">
    <property type="entry name" value="ABC_TM1"/>
    <property type="match status" value="1"/>
</dbReference>
<dbReference type="GO" id="GO:0005886">
    <property type="term" value="C:plasma membrane"/>
    <property type="evidence" value="ECO:0007669"/>
    <property type="project" value="UniProtKB-SubCell"/>
</dbReference>
<dbReference type="PANTHER" id="PTHR43386:SF25">
    <property type="entry name" value="PEPTIDE ABC TRANSPORTER PERMEASE PROTEIN"/>
    <property type="match status" value="1"/>
</dbReference>
<feature type="transmembrane region" description="Helical" evidence="7">
    <location>
        <begin position="31"/>
        <end position="53"/>
    </location>
</feature>
<evidence type="ECO:0000256" key="6">
    <source>
        <dbReference type="ARBA" id="ARBA00023136"/>
    </source>
</evidence>
<dbReference type="AlphaFoldDB" id="A0A9X2AAZ1"/>
<evidence type="ECO:0000313" key="9">
    <source>
        <dbReference type="EMBL" id="MCI0182393.1"/>
    </source>
</evidence>
<accession>A0A9X2AAZ1</accession>
<dbReference type="Gene3D" id="1.10.3720.10">
    <property type="entry name" value="MetI-like"/>
    <property type="match status" value="1"/>
</dbReference>
<dbReference type="InterPro" id="IPR000515">
    <property type="entry name" value="MetI-like"/>
</dbReference>